<dbReference type="AlphaFoldDB" id="A0A434AF79"/>
<dbReference type="Gene3D" id="3.40.50.10140">
    <property type="entry name" value="Toll/interleukin-1 receptor homology (TIR) domain"/>
    <property type="match status" value="1"/>
</dbReference>
<dbReference type="InterPro" id="IPR036488">
    <property type="entry name" value="DUF1883-like_sf"/>
</dbReference>
<dbReference type="InterPro" id="IPR035897">
    <property type="entry name" value="Toll_tir_struct_dom_sf"/>
</dbReference>
<dbReference type="PROSITE" id="PS50104">
    <property type="entry name" value="TIR"/>
    <property type="match status" value="1"/>
</dbReference>
<gene>
    <name evidence="2" type="ORF">DLK05_15295</name>
</gene>
<dbReference type="RefSeq" id="WP_127344837.1">
    <property type="nucleotide sequence ID" value="NZ_RJJX01000030.1"/>
</dbReference>
<evidence type="ECO:0000313" key="3">
    <source>
        <dbReference type="Proteomes" id="UP000282985"/>
    </source>
</evidence>
<sequence>MNFQKYDLGNLQRGQIVEVTLKGSAANVRLMDSSNFQSYKSGRRHKYYGGYVTRSPYRVTVPNNGHWYVAIDLGGYAGRISSSVNVLPGALPSARQPSLSTVPSLLQDKEIPVGFDEEPIVRKYDIFISHASDDKDEIVRPLANELLSHGLKVWYDEFELKIGDSLRRKIDKGLANSRFGIVVLSRKFIQKGWTNYELDGIVSKSISGEQVILPIWHEITKQEVLDFSPSLADKVARNTSSFTIEEIAQEIADLINDN</sequence>
<organism evidence="2 3">
    <name type="scientific">Ancylomarina longa</name>
    <dbReference type="NCBI Taxonomy" id="2487017"/>
    <lineage>
        <taxon>Bacteria</taxon>
        <taxon>Pseudomonadati</taxon>
        <taxon>Bacteroidota</taxon>
        <taxon>Bacteroidia</taxon>
        <taxon>Marinilabiliales</taxon>
        <taxon>Marinifilaceae</taxon>
        <taxon>Ancylomarina</taxon>
    </lineage>
</organism>
<dbReference type="Gene3D" id="4.10.1210.10">
    <property type="entry name" value="Atu1913-like"/>
    <property type="match status" value="1"/>
</dbReference>
<dbReference type="SUPFAM" id="SSF52200">
    <property type="entry name" value="Toll/Interleukin receptor TIR domain"/>
    <property type="match status" value="1"/>
</dbReference>
<reference evidence="2 3" key="1">
    <citation type="submission" date="2018-11" db="EMBL/GenBank/DDBJ databases">
        <title>Parancylomarina longa gen. nov., sp. nov., isolated from sediments of southern Okinawa.</title>
        <authorList>
            <person name="Fu T."/>
        </authorList>
    </citation>
    <scope>NUCLEOTIDE SEQUENCE [LARGE SCALE GENOMIC DNA]</scope>
    <source>
        <strain evidence="2 3">T3-2 S1-C</strain>
    </source>
</reference>
<dbReference type="GO" id="GO:0007165">
    <property type="term" value="P:signal transduction"/>
    <property type="evidence" value="ECO:0007669"/>
    <property type="project" value="InterPro"/>
</dbReference>
<name>A0A434AF79_9BACT</name>
<dbReference type="SMART" id="SM00255">
    <property type="entry name" value="TIR"/>
    <property type="match status" value="1"/>
</dbReference>
<comment type="caution">
    <text evidence="2">The sequence shown here is derived from an EMBL/GenBank/DDBJ whole genome shotgun (WGS) entry which is preliminary data.</text>
</comment>
<keyword evidence="3" id="KW-1185">Reference proteome</keyword>
<dbReference type="Pfam" id="PF08980">
    <property type="entry name" value="DUF1883"/>
    <property type="match status" value="1"/>
</dbReference>
<evidence type="ECO:0000259" key="1">
    <source>
        <dbReference type="PROSITE" id="PS50104"/>
    </source>
</evidence>
<accession>A0A434AF79</accession>
<dbReference type="SUPFAM" id="SSF141099">
    <property type="entry name" value="Atu1913-like"/>
    <property type="match status" value="1"/>
</dbReference>
<proteinExistence type="predicted"/>
<dbReference type="InterPro" id="IPR015073">
    <property type="entry name" value="DUF1883"/>
</dbReference>
<dbReference type="InterPro" id="IPR000157">
    <property type="entry name" value="TIR_dom"/>
</dbReference>
<dbReference type="OrthoDB" id="7285215at2"/>
<dbReference type="Pfam" id="PF13676">
    <property type="entry name" value="TIR_2"/>
    <property type="match status" value="1"/>
</dbReference>
<protein>
    <submittedName>
        <fullName evidence="2">DUF1883 domain-containing protein</fullName>
    </submittedName>
</protein>
<feature type="domain" description="TIR" evidence="1">
    <location>
        <begin position="122"/>
        <end position="255"/>
    </location>
</feature>
<dbReference type="Proteomes" id="UP000282985">
    <property type="component" value="Unassembled WGS sequence"/>
</dbReference>
<evidence type="ECO:0000313" key="2">
    <source>
        <dbReference type="EMBL" id="RUT73036.1"/>
    </source>
</evidence>
<dbReference type="EMBL" id="RJJX01000030">
    <property type="protein sequence ID" value="RUT73036.1"/>
    <property type="molecule type" value="Genomic_DNA"/>
</dbReference>